<evidence type="ECO:0000313" key="3">
    <source>
        <dbReference type="Proteomes" id="UP000240505"/>
    </source>
</evidence>
<dbReference type="EMBL" id="CP028324">
    <property type="protein sequence ID" value="AVR98345.1"/>
    <property type="molecule type" value="Genomic_DNA"/>
</dbReference>
<accession>A0A2R4CFG8</accession>
<dbReference type="KEGG" id="masz:C9I28_23920"/>
<evidence type="ECO:0000313" key="2">
    <source>
        <dbReference type="EMBL" id="AVR98345.1"/>
    </source>
</evidence>
<keyword evidence="3" id="KW-1185">Reference proteome</keyword>
<proteinExistence type="predicted"/>
<dbReference type="RefSeq" id="WP_107143681.1">
    <property type="nucleotide sequence ID" value="NZ_CP028324.1"/>
</dbReference>
<evidence type="ECO:0000256" key="1">
    <source>
        <dbReference type="SAM" id="SignalP"/>
    </source>
</evidence>
<dbReference type="Proteomes" id="UP000240505">
    <property type="component" value="Chromosome"/>
</dbReference>
<sequence length="254" mass="26044">MHRYPAPPRGLATALLLCTALCQPANAAPATGRWSAVLPLLAGTYGGKAGGTCAAQPASAGSANGMIQVTAAGKVRAPGIDIDVANSVIADIERRRTADGTAVSVALVSADQKTSLAVGRVAGMDLAQTRAGPHAFNCEGVRLPAALDQQALVLTLAGMLDGNGTIECQATPDEKPRQLAFALARGRATLGEHALDLSTATDEQFSRGADGAAKYQAQLADGRSFIVYYDDNGKVRNIAILHRGRDVIGCGPDA</sequence>
<name>A0A2R4CFG8_9BURK</name>
<dbReference type="AlphaFoldDB" id="A0A2R4CFG8"/>
<reference evidence="2 3" key="1">
    <citation type="submission" date="2018-03" db="EMBL/GenBank/DDBJ databases">
        <title>Massilia armeniaca sp. nov., isolated from desert soil.</title>
        <authorList>
            <person name="Huang H."/>
            <person name="Ren M."/>
        </authorList>
    </citation>
    <scope>NUCLEOTIDE SEQUENCE [LARGE SCALE GENOMIC DNA]</scope>
    <source>
        <strain evidence="2 3">ZMN-3</strain>
    </source>
</reference>
<keyword evidence="1" id="KW-0732">Signal</keyword>
<gene>
    <name evidence="2" type="ORF">C9I28_23920</name>
</gene>
<feature type="chain" id="PRO_5015320408" evidence="1">
    <location>
        <begin position="28"/>
        <end position="254"/>
    </location>
</feature>
<protein>
    <submittedName>
        <fullName evidence="2">Uncharacterized protein</fullName>
    </submittedName>
</protein>
<organism evidence="2 3">
    <name type="scientific">Pseudoduganella armeniaca</name>
    <dbReference type="NCBI Taxonomy" id="2072590"/>
    <lineage>
        <taxon>Bacteria</taxon>
        <taxon>Pseudomonadati</taxon>
        <taxon>Pseudomonadota</taxon>
        <taxon>Betaproteobacteria</taxon>
        <taxon>Burkholderiales</taxon>
        <taxon>Oxalobacteraceae</taxon>
        <taxon>Telluria group</taxon>
        <taxon>Pseudoduganella</taxon>
    </lineage>
</organism>
<feature type="signal peptide" evidence="1">
    <location>
        <begin position="1"/>
        <end position="27"/>
    </location>
</feature>